<feature type="region of interest" description="Disordered" evidence="7">
    <location>
        <begin position="708"/>
        <end position="821"/>
    </location>
</feature>
<evidence type="ECO:0000256" key="5">
    <source>
        <dbReference type="ARBA" id="ARBA00023163"/>
    </source>
</evidence>
<dbReference type="OrthoDB" id="6288734at2759"/>
<feature type="compositionally biased region" description="Low complexity" evidence="7">
    <location>
        <begin position="717"/>
        <end position="728"/>
    </location>
</feature>
<dbReference type="InterPro" id="IPR019525">
    <property type="entry name" value="Nrf1_NLS/DNA-bd_dimer"/>
</dbReference>
<dbReference type="GO" id="GO:0006357">
    <property type="term" value="P:regulation of transcription by RNA polymerase II"/>
    <property type="evidence" value="ECO:0000318"/>
    <property type="project" value="GO_Central"/>
</dbReference>
<keyword evidence="4" id="KW-0238">DNA-binding</keyword>
<dbReference type="Pfam" id="PF10491">
    <property type="entry name" value="Nrf1_DNA-bind"/>
    <property type="match status" value="1"/>
</dbReference>
<dbReference type="InterPro" id="IPR039142">
    <property type="entry name" value="NRF1/Ewg"/>
</dbReference>
<proteinExistence type="inferred from homology"/>
<name>E9FVF5_DAPPU</name>
<gene>
    <name evidence="9" type="ORF">DAPPUDRAFT_304658</name>
</gene>
<keyword evidence="5" id="KW-0804">Transcription</keyword>
<comment type="similarity">
    <text evidence="2">Belongs to the NRF1/Ewg family.</text>
</comment>
<dbReference type="KEGG" id="dpx:DAPPUDRAFT_304658"/>
<keyword evidence="6" id="KW-0539">Nucleus</keyword>
<evidence type="ECO:0000259" key="8">
    <source>
        <dbReference type="Pfam" id="PF10491"/>
    </source>
</evidence>
<keyword evidence="10" id="KW-1185">Reference proteome</keyword>
<dbReference type="eggNOG" id="ENOG502S0ID">
    <property type="taxonomic scope" value="Eukaryota"/>
</dbReference>
<dbReference type="HOGENOM" id="CLU_315526_0_0_1"/>
<feature type="region of interest" description="Disordered" evidence="7">
    <location>
        <begin position="548"/>
        <end position="567"/>
    </location>
</feature>
<evidence type="ECO:0000256" key="1">
    <source>
        <dbReference type="ARBA" id="ARBA00004123"/>
    </source>
</evidence>
<comment type="subcellular location">
    <subcellularLocation>
        <location evidence="1">Nucleus</location>
    </subcellularLocation>
</comment>
<evidence type="ECO:0000256" key="3">
    <source>
        <dbReference type="ARBA" id="ARBA00023015"/>
    </source>
</evidence>
<reference evidence="9 10" key="1">
    <citation type="journal article" date="2011" name="Science">
        <title>The ecoresponsive genome of Daphnia pulex.</title>
        <authorList>
            <person name="Colbourne J.K."/>
            <person name="Pfrender M.E."/>
            <person name="Gilbert D."/>
            <person name="Thomas W.K."/>
            <person name="Tucker A."/>
            <person name="Oakley T.H."/>
            <person name="Tokishita S."/>
            <person name="Aerts A."/>
            <person name="Arnold G.J."/>
            <person name="Basu M.K."/>
            <person name="Bauer D.J."/>
            <person name="Caceres C.E."/>
            <person name="Carmel L."/>
            <person name="Casola C."/>
            <person name="Choi J.H."/>
            <person name="Detter J.C."/>
            <person name="Dong Q."/>
            <person name="Dusheyko S."/>
            <person name="Eads B.D."/>
            <person name="Frohlich T."/>
            <person name="Geiler-Samerotte K.A."/>
            <person name="Gerlach D."/>
            <person name="Hatcher P."/>
            <person name="Jogdeo S."/>
            <person name="Krijgsveld J."/>
            <person name="Kriventseva E.V."/>
            <person name="Kultz D."/>
            <person name="Laforsch C."/>
            <person name="Lindquist E."/>
            <person name="Lopez J."/>
            <person name="Manak J.R."/>
            <person name="Muller J."/>
            <person name="Pangilinan J."/>
            <person name="Patwardhan R.P."/>
            <person name="Pitluck S."/>
            <person name="Pritham E.J."/>
            <person name="Rechtsteiner A."/>
            <person name="Rho M."/>
            <person name="Rogozin I.B."/>
            <person name="Sakarya O."/>
            <person name="Salamov A."/>
            <person name="Schaack S."/>
            <person name="Shapiro H."/>
            <person name="Shiga Y."/>
            <person name="Skalitzky C."/>
            <person name="Smith Z."/>
            <person name="Souvorov A."/>
            <person name="Sung W."/>
            <person name="Tang Z."/>
            <person name="Tsuchiya D."/>
            <person name="Tu H."/>
            <person name="Vos H."/>
            <person name="Wang M."/>
            <person name="Wolf Y.I."/>
            <person name="Yamagata H."/>
            <person name="Yamada T."/>
            <person name="Ye Y."/>
            <person name="Shaw J.R."/>
            <person name="Andrews J."/>
            <person name="Crease T.J."/>
            <person name="Tang H."/>
            <person name="Lucas S.M."/>
            <person name="Robertson H.M."/>
            <person name="Bork P."/>
            <person name="Koonin E.V."/>
            <person name="Zdobnov E.M."/>
            <person name="Grigoriev I.V."/>
            <person name="Lynch M."/>
            <person name="Boore J.L."/>
        </authorList>
    </citation>
    <scope>NUCLEOTIDE SEQUENCE [LARGE SCALE GENOMIC DNA]</scope>
</reference>
<evidence type="ECO:0000256" key="6">
    <source>
        <dbReference type="ARBA" id="ARBA00023242"/>
    </source>
</evidence>
<feature type="compositionally biased region" description="Polar residues" evidence="7">
    <location>
        <begin position="858"/>
        <end position="867"/>
    </location>
</feature>
<dbReference type="GO" id="GO:0000981">
    <property type="term" value="F:DNA-binding transcription factor activity, RNA polymerase II-specific"/>
    <property type="evidence" value="ECO:0000318"/>
    <property type="project" value="GO_Central"/>
</dbReference>
<evidence type="ECO:0000256" key="4">
    <source>
        <dbReference type="ARBA" id="ARBA00023125"/>
    </source>
</evidence>
<dbReference type="Proteomes" id="UP000000305">
    <property type="component" value="Unassembled WGS sequence"/>
</dbReference>
<dbReference type="PANTHER" id="PTHR20338">
    <property type="entry name" value="NUCLEAR RESPIRATORY FACTOR 1"/>
    <property type="match status" value="1"/>
</dbReference>
<feature type="region of interest" description="Disordered" evidence="7">
    <location>
        <begin position="858"/>
        <end position="878"/>
    </location>
</feature>
<keyword evidence="3" id="KW-0805">Transcription regulation</keyword>
<feature type="region of interest" description="Disordered" evidence="7">
    <location>
        <begin position="610"/>
        <end position="637"/>
    </location>
</feature>
<dbReference type="AlphaFoldDB" id="E9FVF5"/>
<evidence type="ECO:0000256" key="2">
    <source>
        <dbReference type="ARBA" id="ARBA00005713"/>
    </source>
</evidence>
<feature type="domain" description="Nuclear respiratory factor 1 NLS/DNA-binding dimerisation" evidence="8">
    <location>
        <begin position="5"/>
        <end position="108"/>
    </location>
</feature>
<dbReference type="GO" id="GO:0005634">
    <property type="term" value="C:nucleus"/>
    <property type="evidence" value="ECO:0000318"/>
    <property type="project" value="GO_Central"/>
</dbReference>
<feature type="compositionally biased region" description="Polar residues" evidence="7">
    <location>
        <begin position="611"/>
        <end position="627"/>
    </location>
</feature>
<feature type="compositionally biased region" description="Polar residues" evidence="7">
    <location>
        <begin position="729"/>
        <end position="739"/>
    </location>
</feature>
<sequence length="926" mass="103724">MENKKEDNSKQDVMVSNLPLLFSDGKPTSITSMSVEDLQYFIPFLIKCILGCEPTGWTRYTKFKWWPPDVPWSPIILTKKYQTENWRSKLTSLVRNCYNYNGCTYLLQFSAKLQTLTGGYKFEDNWDGTTSMYDSTNGKLLVTFQNENMNYDKGFRQQSSASRPMLLPRLNSPTSPTKLNAGASNTMEIEAPTAAKMVEPPINDIYLCDYCGADFSSLSAIKAHEAKCMADKALEAQSNNINTFTELETRDMDEAQFLWYLSLSSRSQTLPPPNVTPAKIRPVVRRTCTLSDKRFTTIPFSSNLGQSFFKAIRLTPTASELLINRYERFCIAKPILLRSDPLTGEHTQQPIPSATTSNRFRPVVYKRKDEWAHSYSFNKADRRERMETIATGLNKRARQLLQRCQGIHVVMVRLKPEEIDMWTRPKPKPKHPPHLLQPWLQRSIANLPASCTISLAPVDSQKTFLRNQQAASPSSTIRQVSRNHISGKSQARAPPGLLPLITGTWSMQPVKPKPTKNQFILPDLIPVINRHSKTRSVDPVIIQMPSVSSPRSIAASPRTQMTSSGSITDIVDLCSSEDEVDDGEQRQGSKDVLSNSLVLPPGISITKIKKTSSGTQCRLPNSRPNETASEKNNNRSRSVAQWLASAATAPLPVLTFMGQHQQAIKKDLARSGALDFCSADSSLPIVTPLKLAKLPAEKREQMKQSLLKIQKKEKKSPTSNSDSSSPPTQIKTIQTTSDVTDPLQLSPLPRSSASPKKEFSPPLSDECEELQHKGLSGLLFSNQRNTRRKREKEPDFHSSDEEDSLSDGPSKKARLLDQSSSSIRLAPQAKLIRGSENYSSVIEVDIGGPDNEMCDGSRASSFGSLTPESKLPRKRNREGQELFRLLNDECKELRRKGLEDLSFEANSNHRVTRCRTKSQPLMSGKR</sequence>
<dbReference type="EMBL" id="GL732525">
    <property type="protein sequence ID" value="EFX89113.1"/>
    <property type="molecule type" value="Genomic_DNA"/>
</dbReference>
<accession>E9FVF5</accession>
<evidence type="ECO:0000256" key="7">
    <source>
        <dbReference type="SAM" id="MobiDB-lite"/>
    </source>
</evidence>
<dbReference type="InParanoid" id="E9FVF5"/>
<evidence type="ECO:0000313" key="10">
    <source>
        <dbReference type="Proteomes" id="UP000000305"/>
    </source>
</evidence>
<evidence type="ECO:0000313" key="9">
    <source>
        <dbReference type="EMBL" id="EFX89113.1"/>
    </source>
</evidence>
<organism evidence="9 10">
    <name type="scientific">Daphnia pulex</name>
    <name type="common">Water flea</name>
    <dbReference type="NCBI Taxonomy" id="6669"/>
    <lineage>
        <taxon>Eukaryota</taxon>
        <taxon>Metazoa</taxon>
        <taxon>Ecdysozoa</taxon>
        <taxon>Arthropoda</taxon>
        <taxon>Crustacea</taxon>
        <taxon>Branchiopoda</taxon>
        <taxon>Diplostraca</taxon>
        <taxon>Cladocera</taxon>
        <taxon>Anomopoda</taxon>
        <taxon>Daphniidae</taxon>
        <taxon>Daphnia</taxon>
    </lineage>
</organism>
<protein>
    <recommendedName>
        <fullName evidence="8">Nuclear respiratory factor 1 NLS/DNA-binding dimerisation domain-containing protein</fullName>
    </recommendedName>
</protein>
<dbReference type="GO" id="GO:0000978">
    <property type="term" value="F:RNA polymerase II cis-regulatory region sequence-specific DNA binding"/>
    <property type="evidence" value="ECO:0000318"/>
    <property type="project" value="GO_Central"/>
</dbReference>